<dbReference type="AlphaFoldDB" id="E6LGW1"/>
<evidence type="ECO:0000256" key="10">
    <source>
        <dbReference type="ARBA" id="ARBA00023136"/>
    </source>
</evidence>
<dbReference type="Gene3D" id="2.30.42.10">
    <property type="match status" value="1"/>
</dbReference>
<evidence type="ECO:0000256" key="4">
    <source>
        <dbReference type="ARBA" id="ARBA00022670"/>
    </source>
</evidence>
<comment type="similarity">
    <text evidence="3 11">Belongs to the peptidase M50B family.</text>
</comment>
<evidence type="ECO:0000256" key="7">
    <source>
        <dbReference type="ARBA" id="ARBA00022833"/>
    </source>
</evidence>
<keyword evidence="6 11" id="KW-0378">Hydrolase</keyword>
<keyword evidence="7 11" id="KW-0862">Zinc</keyword>
<dbReference type="Pfam" id="PF17820">
    <property type="entry name" value="PDZ_6"/>
    <property type="match status" value="1"/>
</dbReference>
<dbReference type="InterPro" id="IPR036034">
    <property type="entry name" value="PDZ_sf"/>
</dbReference>
<organism evidence="13 14">
    <name type="scientific">Enterococcus italicus (strain DSM 15952 / CCUG 50447 / LMG 22039 / TP 1.5)</name>
    <dbReference type="NCBI Taxonomy" id="888064"/>
    <lineage>
        <taxon>Bacteria</taxon>
        <taxon>Bacillati</taxon>
        <taxon>Bacillota</taxon>
        <taxon>Bacilli</taxon>
        <taxon>Lactobacillales</taxon>
        <taxon>Enterococcaceae</taxon>
        <taxon>Enterococcus</taxon>
    </lineage>
</organism>
<feature type="transmembrane region" description="Helical" evidence="11">
    <location>
        <begin position="297"/>
        <end position="319"/>
    </location>
</feature>
<feature type="transmembrane region" description="Helical" evidence="11">
    <location>
        <begin position="344"/>
        <end position="365"/>
    </location>
</feature>
<evidence type="ECO:0000256" key="9">
    <source>
        <dbReference type="ARBA" id="ARBA00023049"/>
    </source>
</evidence>
<evidence type="ECO:0000256" key="1">
    <source>
        <dbReference type="ARBA" id="ARBA00001947"/>
    </source>
</evidence>
<dbReference type="GO" id="GO:0046872">
    <property type="term" value="F:metal ion binding"/>
    <property type="evidence" value="ECO:0007669"/>
    <property type="project" value="UniProtKB-KW"/>
</dbReference>
<evidence type="ECO:0000256" key="3">
    <source>
        <dbReference type="ARBA" id="ARBA00007931"/>
    </source>
</evidence>
<dbReference type="GeneID" id="302705430"/>
<dbReference type="SUPFAM" id="SSF50156">
    <property type="entry name" value="PDZ domain-like"/>
    <property type="match status" value="1"/>
</dbReference>
<evidence type="ECO:0000256" key="5">
    <source>
        <dbReference type="ARBA" id="ARBA00022692"/>
    </source>
</evidence>
<dbReference type="GO" id="GO:0016020">
    <property type="term" value="C:membrane"/>
    <property type="evidence" value="ECO:0007669"/>
    <property type="project" value="UniProtKB-SubCell"/>
</dbReference>
<dbReference type="Proteomes" id="UP000010296">
    <property type="component" value="Unassembled WGS sequence"/>
</dbReference>
<dbReference type="InterPro" id="IPR041489">
    <property type="entry name" value="PDZ_6"/>
</dbReference>
<keyword evidence="9 11" id="KW-0482">Metalloprotease</keyword>
<dbReference type="CDD" id="cd23081">
    <property type="entry name" value="cpPDZ_EcRseP-like"/>
    <property type="match status" value="1"/>
</dbReference>
<dbReference type="STRING" id="888064.HMPREF9088_1601"/>
<dbReference type="NCBIfam" id="TIGR00054">
    <property type="entry name" value="RIP metalloprotease RseP"/>
    <property type="match status" value="1"/>
</dbReference>
<evidence type="ECO:0000259" key="12">
    <source>
        <dbReference type="PROSITE" id="PS50106"/>
    </source>
</evidence>
<name>E6LGW1_ENTI1</name>
<dbReference type="EMBL" id="AEPV01000066">
    <property type="protein sequence ID" value="EFU73485.1"/>
    <property type="molecule type" value="Genomic_DNA"/>
</dbReference>
<keyword evidence="4 13" id="KW-0645">Protease</keyword>
<comment type="caution">
    <text evidence="13">The sequence shown here is derived from an EMBL/GenBank/DDBJ whole genome shotgun (WGS) entry which is preliminary data.</text>
</comment>
<dbReference type="PANTHER" id="PTHR42837:SF2">
    <property type="entry name" value="MEMBRANE METALLOPROTEASE ARASP2, CHLOROPLASTIC-RELATED"/>
    <property type="match status" value="1"/>
</dbReference>
<dbReference type="Pfam" id="PF02163">
    <property type="entry name" value="Peptidase_M50"/>
    <property type="match status" value="1"/>
</dbReference>
<dbReference type="OrthoDB" id="9782003at2"/>
<keyword evidence="10 11" id="KW-0472">Membrane</keyword>
<dbReference type="GO" id="GO:0004222">
    <property type="term" value="F:metalloendopeptidase activity"/>
    <property type="evidence" value="ECO:0007669"/>
    <property type="project" value="InterPro"/>
</dbReference>
<dbReference type="SMART" id="SM00228">
    <property type="entry name" value="PDZ"/>
    <property type="match status" value="1"/>
</dbReference>
<evidence type="ECO:0000313" key="13">
    <source>
        <dbReference type="EMBL" id="EFU73485.1"/>
    </source>
</evidence>
<sequence>MKALLVFLFIFSIVVVVHEFGHFYFAKRAGILVREFAIGMGPKIFSHQGKDGTTYTIRILPLGGYVRMAGFEEEDGLKPGMFVQLVLDEQNNVIKINTSKKIQLTNAVPVEVTAQNLVDELTITGYVNGQEADEQQFYVSPIATIIEEDGTEVRIAPRDVQFQSAKLWQRMLTNFAGPMNNFILAVFLFFILILLQGGVQDPQSTKIGSVATDSPAATAGLKTGDTIQEINGTTVSNWSELTQAVQKNGSDELTVVYKSGSQSKTVTMTPKKNTVNDQTVYQVGVGISMKTGIMDKIIGAFTMSINSFVQIFVALGSLLKSFSLDKLGGPVAIYQISSQAATQGWTTIIGVMAMISMNLGIFNLLPIPALDGGKLVLNIIEGVRGKPLSQEKEGIITLIGFGFMMLLMILVTWNDIQRFFF</sequence>
<keyword evidence="14" id="KW-1185">Reference proteome</keyword>
<feature type="transmembrane region" description="Helical" evidence="11">
    <location>
        <begin position="179"/>
        <end position="199"/>
    </location>
</feature>
<gene>
    <name evidence="13" type="primary">rseP</name>
    <name evidence="13" type="ORF">HMPREF9088_1601</name>
</gene>
<protein>
    <recommendedName>
        <fullName evidence="11">Zinc metalloprotease</fullName>
        <ecNumber evidence="11">3.4.24.-</ecNumber>
    </recommendedName>
</protein>
<comment type="subcellular location">
    <subcellularLocation>
        <location evidence="2">Membrane</location>
        <topology evidence="2">Multi-pass membrane protein</topology>
    </subcellularLocation>
</comment>
<dbReference type="CDD" id="cd06163">
    <property type="entry name" value="S2P-M50_PDZ_RseP-like"/>
    <property type="match status" value="1"/>
</dbReference>
<dbReference type="eggNOG" id="COG0750">
    <property type="taxonomic scope" value="Bacteria"/>
</dbReference>
<keyword evidence="8 11" id="KW-1133">Transmembrane helix</keyword>
<evidence type="ECO:0000256" key="11">
    <source>
        <dbReference type="RuleBase" id="RU362031"/>
    </source>
</evidence>
<reference evidence="13 14" key="1">
    <citation type="submission" date="2010-12" db="EMBL/GenBank/DDBJ databases">
        <authorList>
            <person name="Muzny D."/>
            <person name="Qin X."/>
            <person name="Deng J."/>
            <person name="Jiang H."/>
            <person name="Liu Y."/>
            <person name="Qu J."/>
            <person name="Song X.-Z."/>
            <person name="Zhang L."/>
            <person name="Thornton R."/>
            <person name="Coyle M."/>
            <person name="Francisco L."/>
            <person name="Jackson L."/>
            <person name="Javaid M."/>
            <person name="Korchina V."/>
            <person name="Kovar C."/>
            <person name="Mata R."/>
            <person name="Mathew T."/>
            <person name="Ngo R."/>
            <person name="Nguyen L."/>
            <person name="Nguyen N."/>
            <person name="Okwuonu G."/>
            <person name="Ongeri F."/>
            <person name="Pham C."/>
            <person name="Simmons D."/>
            <person name="Wilczek-Boney K."/>
            <person name="Hale W."/>
            <person name="Jakkamsetti A."/>
            <person name="Pham P."/>
            <person name="Ruth R."/>
            <person name="San Lucas F."/>
            <person name="Warren J."/>
            <person name="Zhang J."/>
            <person name="Zhao Z."/>
            <person name="Zhou C."/>
            <person name="Zhu D."/>
            <person name="Lee S."/>
            <person name="Bess C."/>
            <person name="Blankenburg K."/>
            <person name="Forbes L."/>
            <person name="Fu Q."/>
            <person name="Gubbala S."/>
            <person name="Hirani K."/>
            <person name="Jayaseelan J.C."/>
            <person name="Lara F."/>
            <person name="Munidasa M."/>
            <person name="Palculict T."/>
            <person name="Patil S."/>
            <person name="Pu L.-L."/>
            <person name="Saada N."/>
            <person name="Tang L."/>
            <person name="Weissenberger G."/>
            <person name="Zhu Y."/>
            <person name="Hemphill L."/>
            <person name="Shang Y."/>
            <person name="Youmans B."/>
            <person name="Ayvaz T."/>
            <person name="Ross M."/>
            <person name="Santibanez J."/>
            <person name="Aqrawi P."/>
            <person name="Gross S."/>
            <person name="Joshi V."/>
            <person name="Fowler G."/>
            <person name="Nazareth L."/>
            <person name="Reid J."/>
            <person name="Worley K."/>
            <person name="Petrosino J."/>
            <person name="Highlander S."/>
            <person name="Gibbs R."/>
        </authorList>
    </citation>
    <scope>NUCLEOTIDE SEQUENCE [LARGE SCALE GENOMIC DNA]</scope>
    <source>
        <strain evidence="14">DSM 15952 / CCUG 50447 / LMG 22039 / TP 1.5</strain>
    </source>
</reference>
<evidence type="ECO:0000313" key="14">
    <source>
        <dbReference type="Proteomes" id="UP000010296"/>
    </source>
</evidence>
<dbReference type="HOGENOM" id="CLU_025778_1_0_9"/>
<comment type="cofactor">
    <cofactor evidence="1 11">
        <name>Zn(2+)</name>
        <dbReference type="ChEBI" id="CHEBI:29105"/>
    </cofactor>
</comment>
<feature type="transmembrane region" description="Helical" evidence="11">
    <location>
        <begin position="394"/>
        <end position="413"/>
    </location>
</feature>
<dbReference type="InterPro" id="IPR001478">
    <property type="entry name" value="PDZ"/>
</dbReference>
<dbReference type="InterPro" id="IPR004387">
    <property type="entry name" value="Pept_M50_Zn"/>
</dbReference>
<dbReference type="RefSeq" id="WP_007208614.1">
    <property type="nucleotide sequence ID" value="NZ_GL622241.1"/>
</dbReference>
<dbReference type="InterPro" id="IPR008915">
    <property type="entry name" value="Peptidase_M50"/>
</dbReference>
<dbReference type="PROSITE" id="PS50106">
    <property type="entry name" value="PDZ"/>
    <property type="match status" value="1"/>
</dbReference>
<proteinExistence type="inferred from homology"/>
<evidence type="ECO:0000256" key="8">
    <source>
        <dbReference type="ARBA" id="ARBA00022989"/>
    </source>
</evidence>
<evidence type="ECO:0000256" key="2">
    <source>
        <dbReference type="ARBA" id="ARBA00004141"/>
    </source>
</evidence>
<evidence type="ECO:0000256" key="6">
    <source>
        <dbReference type="ARBA" id="ARBA00022801"/>
    </source>
</evidence>
<dbReference type="GO" id="GO:0006508">
    <property type="term" value="P:proteolysis"/>
    <property type="evidence" value="ECO:0007669"/>
    <property type="project" value="UniProtKB-KW"/>
</dbReference>
<feature type="domain" description="PDZ" evidence="12">
    <location>
        <begin position="207"/>
        <end position="237"/>
    </location>
</feature>
<dbReference type="PANTHER" id="PTHR42837">
    <property type="entry name" value="REGULATOR OF SIGMA-E PROTEASE RSEP"/>
    <property type="match status" value="1"/>
</dbReference>
<keyword evidence="11" id="KW-0479">Metal-binding</keyword>
<accession>E6LGW1</accession>
<keyword evidence="5 11" id="KW-0812">Transmembrane</keyword>
<dbReference type="EC" id="3.4.24.-" evidence="11"/>